<proteinExistence type="inferred from homology"/>
<feature type="compositionally biased region" description="Low complexity" evidence="9">
    <location>
        <begin position="602"/>
        <end position="630"/>
    </location>
</feature>
<dbReference type="SUPFAM" id="SSF53067">
    <property type="entry name" value="Actin-like ATPase domain"/>
    <property type="match status" value="2"/>
</dbReference>
<dbReference type="AlphaFoldDB" id="A0AAN8PNT7"/>
<dbReference type="GO" id="GO:0140662">
    <property type="term" value="F:ATP-dependent protein folding chaperone"/>
    <property type="evidence" value="ECO:0007669"/>
    <property type="project" value="InterPro"/>
</dbReference>
<feature type="compositionally biased region" description="Basic and acidic residues" evidence="9">
    <location>
        <begin position="652"/>
        <end position="686"/>
    </location>
</feature>
<dbReference type="FunFam" id="1.20.1270.10:FF:000002">
    <property type="entry name" value="Heat shock 70 kDa protein 4"/>
    <property type="match status" value="1"/>
</dbReference>
<dbReference type="GO" id="GO:0005788">
    <property type="term" value="C:endoplasmic reticulum lumen"/>
    <property type="evidence" value="ECO:0007669"/>
    <property type="project" value="UniProtKB-SubCell"/>
</dbReference>
<feature type="compositionally biased region" description="Basic and acidic residues" evidence="9">
    <location>
        <begin position="1049"/>
        <end position="1058"/>
    </location>
</feature>
<comment type="similarity">
    <text evidence="2">Belongs to the heat shock protein 70 family.</text>
</comment>
<organism evidence="10 11">
    <name type="scientific">Patella caerulea</name>
    <name type="common">Rayed Mediterranean limpet</name>
    <dbReference type="NCBI Taxonomy" id="87958"/>
    <lineage>
        <taxon>Eukaryota</taxon>
        <taxon>Metazoa</taxon>
        <taxon>Spiralia</taxon>
        <taxon>Lophotrochozoa</taxon>
        <taxon>Mollusca</taxon>
        <taxon>Gastropoda</taxon>
        <taxon>Patellogastropoda</taxon>
        <taxon>Patelloidea</taxon>
        <taxon>Patellidae</taxon>
        <taxon>Patella</taxon>
    </lineage>
</organism>
<accession>A0AAN8PNT7</accession>
<dbReference type="Gene3D" id="2.60.34.10">
    <property type="entry name" value="Substrate Binding Domain Of DNAk, Chain A, domain 1"/>
    <property type="match status" value="1"/>
</dbReference>
<name>A0AAN8PNT7_PATCE</name>
<feature type="compositionally biased region" description="Basic and acidic residues" evidence="9">
    <location>
        <begin position="982"/>
        <end position="993"/>
    </location>
</feature>
<dbReference type="CDD" id="cd10230">
    <property type="entry name" value="ASKHA_NBD_HSP70_HYOU1"/>
    <property type="match status" value="1"/>
</dbReference>
<dbReference type="Gene3D" id="3.30.420.40">
    <property type="match status" value="2"/>
</dbReference>
<dbReference type="PANTHER" id="PTHR45639:SF3">
    <property type="entry name" value="HYPOXIA UP-REGULATED PROTEIN 1"/>
    <property type="match status" value="1"/>
</dbReference>
<comment type="subcellular location">
    <subcellularLocation>
        <location evidence="1">Endoplasmic reticulum lumen</location>
    </subcellularLocation>
</comment>
<dbReference type="GO" id="GO:0005524">
    <property type="term" value="F:ATP binding"/>
    <property type="evidence" value="ECO:0007669"/>
    <property type="project" value="UniProtKB-KW"/>
</dbReference>
<keyword evidence="3" id="KW-0732">Signal</keyword>
<dbReference type="GO" id="GO:0030968">
    <property type="term" value="P:endoplasmic reticulum unfolded protein response"/>
    <property type="evidence" value="ECO:0007669"/>
    <property type="project" value="TreeGrafter"/>
</dbReference>
<evidence type="ECO:0000256" key="2">
    <source>
        <dbReference type="ARBA" id="ARBA00007381"/>
    </source>
</evidence>
<feature type="region of interest" description="Disordered" evidence="9">
    <location>
        <begin position="977"/>
        <end position="1073"/>
    </location>
</feature>
<keyword evidence="7" id="KW-0143">Chaperone</keyword>
<evidence type="ECO:0000256" key="4">
    <source>
        <dbReference type="ARBA" id="ARBA00022741"/>
    </source>
</evidence>
<evidence type="ECO:0000313" key="10">
    <source>
        <dbReference type="EMBL" id="KAK6173070.1"/>
    </source>
</evidence>
<dbReference type="FunFam" id="3.90.640.10:FF:000012">
    <property type="entry name" value="Hypoxia up-regulated protein 1"/>
    <property type="match status" value="1"/>
</dbReference>
<dbReference type="FunFam" id="3.30.30.30:FF:000004">
    <property type="entry name" value="hypoxia up-regulated protein 1"/>
    <property type="match status" value="1"/>
</dbReference>
<dbReference type="InterPro" id="IPR013126">
    <property type="entry name" value="Hsp_70_fam"/>
</dbReference>
<evidence type="ECO:0000256" key="1">
    <source>
        <dbReference type="ARBA" id="ARBA00004319"/>
    </source>
</evidence>
<evidence type="ECO:0000256" key="3">
    <source>
        <dbReference type="ARBA" id="ARBA00022729"/>
    </source>
</evidence>
<dbReference type="Gene3D" id="1.20.1270.10">
    <property type="match status" value="1"/>
</dbReference>
<feature type="region of interest" description="Disordered" evidence="9">
    <location>
        <begin position="577"/>
        <end position="777"/>
    </location>
</feature>
<keyword evidence="11" id="KW-1185">Reference proteome</keyword>
<dbReference type="Pfam" id="PF00012">
    <property type="entry name" value="HSP70"/>
    <property type="match status" value="1"/>
</dbReference>
<feature type="compositionally biased region" description="Basic and acidic residues" evidence="9">
    <location>
        <begin position="763"/>
        <end position="777"/>
    </location>
</feature>
<feature type="compositionally biased region" description="Polar residues" evidence="9">
    <location>
        <begin position="631"/>
        <end position="648"/>
    </location>
</feature>
<dbReference type="InterPro" id="IPR029047">
    <property type="entry name" value="HSP70_peptide-bd_sf"/>
</dbReference>
<evidence type="ECO:0000256" key="6">
    <source>
        <dbReference type="ARBA" id="ARBA00022840"/>
    </source>
</evidence>
<evidence type="ECO:0000313" key="11">
    <source>
        <dbReference type="Proteomes" id="UP001347796"/>
    </source>
</evidence>
<evidence type="ECO:0000256" key="7">
    <source>
        <dbReference type="ARBA" id="ARBA00023186"/>
    </source>
</evidence>
<evidence type="ECO:0000256" key="5">
    <source>
        <dbReference type="ARBA" id="ARBA00022824"/>
    </source>
</evidence>
<sequence>MTKYKGFLPLVVTGILIATLIHYSDGLAVMSVDFGSEYMKIAIVKPGVPMEIVLNKESSRKTRTMVAFRDGERHFSNMAHTTGIKFPQKAYWYLLNLVGKRFDDPHVKLYRQRFPYYNIIKDEDRGTLLFQHDDETTYTPEELLAMVLENAKESAEAFAEQSIKDAVITVPAFFHQTERRALLTAANLIGLNVLQLMSDNAAVALNYGVFRRKNFNSTMQYYMFYDMGASSTVATIAGYHIVKIKEGTRLETNPQVVIKGVGFDRTLGGLEITMRLRDHLAKLFNDMKKTKTDVRTNQRAMAKLLKEADRVKHVLSANADHFAQVEGLLEEKDFRAKVTRAELEEMCADLFDRVAKPVEDALRVSEITMGEINEVILMGAGTRMPKIQDKILEVVKRKELGKSINTDEAAALGAVYQAAYLGKGFKVKTFSVKEANLYPIVVDFEKHTTGDDGVEVTRNVKRTLFGRMNPFPQKKVMTFNKHFEDFSFSVNYGDLDFLTEEERKLIPSLNLTSVTLKGVKDAHDKHGKDAESKGVKAHFRMDESGILNLDRVESVFEKLEIAEDKKDESTWSKLGTAIGGLFGGGEKEKSDQVETVEQADESATNSTADNSTKTNSTSSKPDNSTNTSNSKEQSANNAPKDSTKTTEQVSDEEQKPDTEAPKEETKTEEKPKEEKKDDTKTEEKSEKKNKKKKGKSDKNDKKDNNGKTDDKDGKTDDKDGKKDDKKDDKNGSKAKNETKTEEEKKPKNVIYKEDIVATAVNKDLPELTEERKNKSQKRLKELRKIDLEKVELEKAKNSLESYIFDMQDKMSQEEYMTCSTAEEQENMSKLFSESSDWLYETPDDTKKEEYKTKLKALKDGMKDILMRFKEREERPKALEALFNMLNHSNYFLATIKNLSSLEDPVFTEVEITTLEKLVNETKTWRDENVAEQKKVKDNENPKLLVESIAYKIQALDREVKYLVNKAKTFKPKIKPKVTINDTKSDNNTKKEKNVNSTTEGTDTTPTTEKPPSQEEEPPVTESAEDIPVQDNTDTSNTDDSSEETQSKNMADEGDKPSELDDGTAESNTPRTDL</sequence>
<feature type="compositionally biased region" description="Basic and acidic residues" evidence="9">
    <location>
        <begin position="696"/>
        <end position="755"/>
    </location>
</feature>
<evidence type="ECO:0000256" key="8">
    <source>
        <dbReference type="ARBA" id="ARBA00040503"/>
    </source>
</evidence>
<dbReference type="InterPro" id="IPR043129">
    <property type="entry name" value="ATPase_NBD"/>
</dbReference>
<dbReference type="Gene3D" id="3.90.640.10">
    <property type="entry name" value="Actin, Chain A, domain 4"/>
    <property type="match status" value="1"/>
</dbReference>
<keyword evidence="6" id="KW-0067">ATP-binding</keyword>
<keyword evidence="5" id="KW-0256">Endoplasmic reticulum</keyword>
<gene>
    <name evidence="10" type="ORF">SNE40_016600</name>
</gene>
<reference evidence="10 11" key="1">
    <citation type="submission" date="2024-01" db="EMBL/GenBank/DDBJ databases">
        <title>The genome of the rayed Mediterranean limpet Patella caerulea (Linnaeus, 1758).</title>
        <authorList>
            <person name="Anh-Thu Weber A."/>
            <person name="Halstead-Nussloch G."/>
        </authorList>
    </citation>
    <scope>NUCLEOTIDE SEQUENCE [LARGE SCALE GENOMIC DNA]</scope>
    <source>
        <strain evidence="10">AATW-2023a</strain>
        <tissue evidence="10">Whole specimen</tissue>
    </source>
</reference>
<feature type="compositionally biased region" description="Low complexity" evidence="9">
    <location>
        <begin position="997"/>
        <end position="1007"/>
    </location>
</feature>
<comment type="caution">
    <text evidence="10">The sequence shown here is derived from an EMBL/GenBank/DDBJ whole genome shotgun (WGS) entry which is preliminary data.</text>
</comment>
<dbReference type="Proteomes" id="UP001347796">
    <property type="component" value="Unassembled WGS sequence"/>
</dbReference>
<feature type="compositionally biased region" description="Polar residues" evidence="9">
    <location>
        <begin position="1064"/>
        <end position="1073"/>
    </location>
</feature>
<dbReference type="PRINTS" id="PR00301">
    <property type="entry name" value="HEATSHOCK70"/>
</dbReference>
<protein>
    <recommendedName>
        <fullName evidence="8">Hypoxia up-regulated protein 1</fullName>
    </recommendedName>
</protein>
<dbReference type="GO" id="GO:0034663">
    <property type="term" value="C:endoplasmic reticulum chaperone complex"/>
    <property type="evidence" value="ECO:0007669"/>
    <property type="project" value="TreeGrafter"/>
</dbReference>
<keyword evidence="4" id="KW-0547">Nucleotide-binding</keyword>
<feature type="compositionally biased region" description="Low complexity" evidence="9">
    <location>
        <begin position="1029"/>
        <end position="1038"/>
    </location>
</feature>
<dbReference type="Gene3D" id="3.30.30.30">
    <property type="match status" value="1"/>
</dbReference>
<feature type="compositionally biased region" description="Acidic residues" evidence="9">
    <location>
        <begin position="1013"/>
        <end position="1024"/>
    </location>
</feature>
<evidence type="ECO:0000256" key="9">
    <source>
        <dbReference type="SAM" id="MobiDB-lite"/>
    </source>
</evidence>
<dbReference type="InterPro" id="IPR029048">
    <property type="entry name" value="HSP70_C_sf"/>
</dbReference>
<dbReference type="PANTHER" id="PTHR45639">
    <property type="entry name" value="HSC70CB, ISOFORM G-RELATED"/>
    <property type="match status" value="1"/>
</dbReference>
<dbReference type="SUPFAM" id="SSF100934">
    <property type="entry name" value="Heat shock protein 70kD (HSP70), C-terminal subdomain"/>
    <property type="match status" value="1"/>
</dbReference>
<dbReference type="EMBL" id="JAZGQO010000011">
    <property type="protein sequence ID" value="KAK6173070.1"/>
    <property type="molecule type" value="Genomic_DNA"/>
</dbReference>